<proteinExistence type="predicted"/>
<dbReference type="AlphaFoldDB" id="A0A3N2CSG2"/>
<dbReference type="InterPro" id="IPR017592">
    <property type="entry name" value="Pilus_assmbl_Flp-typ_CpaB"/>
</dbReference>
<dbReference type="InterPro" id="IPR031571">
    <property type="entry name" value="RcpC_dom"/>
</dbReference>
<dbReference type="InterPro" id="IPR013974">
    <property type="entry name" value="SAF"/>
</dbReference>
<protein>
    <submittedName>
        <fullName evidence="2">Pilus assembly protein CpaB</fullName>
    </submittedName>
</protein>
<dbReference type="OrthoDB" id="5182178at2"/>
<accession>A0A3N2CSG2</accession>
<comment type="caution">
    <text evidence="2">The sequence shown here is derived from an EMBL/GenBank/DDBJ whole genome shotgun (WGS) entry which is preliminary data.</text>
</comment>
<dbReference type="CDD" id="cd11614">
    <property type="entry name" value="SAF_CpaB_FlgA_like"/>
    <property type="match status" value="1"/>
</dbReference>
<dbReference type="RefSeq" id="WP_123389604.1">
    <property type="nucleotide sequence ID" value="NZ_RKHO01000001.1"/>
</dbReference>
<gene>
    <name evidence="2" type="ORF">EDD33_1295</name>
</gene>
<dbReference type="SMART" id="SM00858">
    <property type="entry name" value="SAF"/>
    <property type="match status" value="1"/>
</dbReference>
<keyword evidence="3" id="KW-1185">Reference proteome</keyword>
<sequence>MDRRKVLLLVAAFVAALGTLLVFLYVKGADSRADERYAAVNVLRATKPIAVGETVEAAQAAGKIATGQVSSQDVLPGALTTLESVQEMAATVEILPGEQIVETKFGVAAEGTATTLGIPEGKIAISVNLDDPSRVAGFLQPGNRVAVFMAGNDAKGPFSRLLLPNVQVLGLGDTSTEPVAAPVEAEGEDAAAAAPEVLPKTLLTLAVTQREAERVMYATQNGTLALGLLNDDSEVAPSQGVDLDNLFR</sequence>
<evidence type="ECO:0000313" key="3">
    <source>
        <dbReference type="Proteomes" id="UP000281738"/>
    </source>
</evidence>
<reference evidence="2 3" key="1">
    <citation type="submission" date="2018-11" db="EMBL/GenBank/DDBJ databases">
        <title>Sequencing the genomes of 1000 actinobacteria strains.</title>
        <authorList>
            <person name="Klenk H.-P."/>
        </authorList>
    </citation>
    <scope>NUCLEOTIDE SEQUENCE [LARGE SCALE GENOMIC DNA]</scope>
    <source>
        <strain evidence="2 3">DSM 12652</strain>
    </source>
</reference>
<dbReference type="EMBL" id="RKHO01000001">
    <property type="protein sequence ID" value="ROR90455.1"/>
    <property type="molecule type" value="Genomic_DNA"/>
</dbReference>
<name>A0A3N2CSG2_9ACTN</name>
<evidence type="ECO:0000313" key="2">
    <source>
        <dbReference type="EMBL" id="ROR90455.1"/>
    </source>
</evidence>
<feature type="domain" description="SAF" evidence="1">
    <location>
        <begin position="40"/>
        <end position="106"/>
    </location>
</feature>
<dbReference type="NCBIfam" id="TIGR03177">
    <property type="entry name" value="pilus_cpaB"/>
    <property type="match status" value="1"/>
</dbReference>
<dbReference type="Pfam" id="PF16976">
    <property type="entry name" value="RcpC"/>
    <property type="match status" value="1"/>
</dbReference>
<organism evidence="2 3">
    <name type="scientific">Nocardioides aurantiacus</name>
    <dbReference type="NCBI Taxonomy" id="86796"/>
    <lineage>
        <taxon>Bacteria</taxon>
        <taxon>Bacillati</taxon>
        <taxon>Actinomycetota</taxon>
        <taxon>Actinomycetes</taxon>
        <taxon>Propionibacteriales</taxon>
        <taxon>Nocardioidaceae</taxon>
        <taxon>Nocardioides</taxon>
    </lineage>
</organism>
<evidence type="ECO:0000259" key="1">
    <source>
        <dbReference type="SMART" id="SM00858"/>
    </source>
</evidence>
<dbReference type="Proteomes" id="UP000281738">
    <property type="component" value="Unassembled WGS sequence"/>
</dbReference>